<dbReference type="InterPro" id="IPR002938">
    <property type="entry name" value="FAD-bd"/>
</dbReference>
<evidence type="ECO:0000313" key="5">
    <source>
        <dbReference type="Proteomes" id="UP001595976"/>
    </source>
</evidence>
<gene>
    <name evidence="4" type="ORF">ACFPK2_20565</name>
</gene>
<evidence type="ECO:0000259" key="2">
    <source>
        <dbReference type="Pfam" id="PF00724"/>
    </source>
</evidence>
<dbReference type="InterPro" id="IPR044152">
    <property type="entry name" value="YqjM-like"/>
</dbReference>
<feature type="compositionally biased region" description="Basic residues" evidence="1">
    <location>
        <begin position="764"/>
        <end position="774"/>
    </location>
</feature>
<dbReference type="Pfam" id="PF01494">
    <property type="entry name" value="FAD_binding_3"/>
    <property type="match status" value="1"/>
</dbReference>
<evidence type="ECO:0000259" key="3">
    <source>
        <dbReference type="Pfam" id="PF01494"/>
    </source>
</evidence>
<dbReference type="SUPFAM" id="SSF51395">
    <property type="entry name" value="FMN-linked oxidoreductases"/>
    <property type="match status" value="1"/>
</dbReference>
<evidence type="ECO:0000256" key="1">
    <source>
        <dbReference type="SAM" id="MobiDB-lite"/>
    </source>
</evidence>
<dbReference type="NCBIfam" id="NF006101">
    <property type="entry name" value="PRK08255.1"/>
    <property type="match status" value="1"/>
</dbReference>
<name>A0ABW0F863_9HYPH</name>
<dbReference type="PANTHER" id="PTHR43303">
    <property type="entry name" value="NADPH DEHYDROGENASE C23G7.10C-RELATED"/>
    <property type="match status" value="1"/>
</dbReference>
<dbReference type="RefSeq" id="WP_158445573.1">
    <property type="nucleotide sequence ID" value="NZ_JAOAOS010000016.1"/>
</dbReference>
<sequence length="774" mass="86087">MRIAVVGGGPAGLYFALLMKRDWPQLAVDVFERNQPDDTFGFGVVFSDQTLDIFRAADAESYAAIRDNFAYWDDIEIHFKGEAFRVPGNGFCGCSRRSLLMLVQARARALGVGLHFGAEIADVAALRRDYDLVVAADGVNSRIRENWRERFQPETDLRPNKFAWMGSTRPFDAFTFFFKRTEHGLFIAHCYQYEAGRSTWVLETDPETFAKAGLDAMDEARSAAFLEGVFAEELQGHRLITNRSLWRNFPMIRCRNWVSENVVLIGDAKATAHFSIGSGTKLAMEDAIALHGAMGQAKLDVAAGLKLFEAQRREEVEKTQHAADVSLVWFEELKRFWDFEPLRFAFGLMTRSKAITYDNLALRAPEMVAAVDAMVADGLGPLARRRRDGSPVPPAFQPFMLRGMRVENRMTLSPMCQYSAQDGLPGDWHLMHYGARAIGGPGLVFTEMTCVAPDARITPGCTGLWNDAQEAAWKRIVDFVHAHSAAKICLQIGHAGRKGATKLMWEGMDRPLPEGAWPLVSASPLPYYPESQVPRGMTRLDMDRVKAEFVAAAERGLRAGFDMLELHCAHGYLLASFLSPLTNRRDDDYGGPVGNRLRYPLEVFRALREAWPREKPISVRISATDWAEGGLTAADSVAIAEAFAAEGCDLVDVSTGQTAAESRPVYGRMFQTPFSDRIRNEAEVATMCVGNITTVDQVNTIVAAGRADLVALGRPHLADPSFVLRGAAWYGVDIAQPVQYRPGQDQLMRNTPREREELQELKLKARPGRHAPRS</sequence>
<dbReference type="Gene3D" id="3.50.50.60">
    <property type="entry name" value="FAD/NAD(P)-binding domain"/>
    <property type="match status" value="1"/>
</dbReference>
<evidence type="ECO:0000313" key="4">
    <source>
        <dbReference type="EMBL" id="MFC5295387.1"/>
    </source>
</evidence>
<dbReference type="Pfam" id="PF00724">
    <property type="entry name" value="Oxidored_FMN"/>
    <property type="match status" value="1"/>
</dbReference>
<dbReference type="Gene3D" id="3.20.20.70">
    <property type="entry name" value="Aldolase class I"/>
    <property type="match status" value="1"/>
</dbReference>
<organism evidence="4 5">
    <name type="scientific">Bosea minatitlanensis</name>
    <dbReference type="NCBI Taxonomy" id="128782"/>
    <lineage>
        <taxon>Bacteria</taxon>
        <taxon>Pseudomonadati</taxon>
        <taxon>Pseudomonadota</taxon>
        <taxon>Alphaproteobacteria</taxon>
        <taxon>Hyphomicrobiales</taxon>
        <taxon>Boseaceae</taxon>
        <taxon>Bosea</taxon>
    </lineage>
</organism>
<dbReference type="EMBL" id="JBHSLI010000010">
    <property type="protein sequence ID" value="MFC5295387.1"/>
    <property type="molecule type" value="Genomic_DNA"/>
</dbReference>
<keyword evidence="5" id="KW-1185">Reference proteome</keyword>
<accession>A0ABW0F863</accession>
<feature type="domain" description="FAD-binding" evidence="3">
    <location>
        <begin position="3"/>
        <end position="294"/>
    </location>
</feature>
<dbReference type="Proteomes" id="UP001595976">
    <property type="component" value="Unassembled WGS sequence"/>
</dbReference>
<dbReference type="InterPro" id="IPR001155">
    <property type="entry name" value="OxRdtase_FMN_N"/>
</dbReference>
<feature type="region of interest" description="Disordered" evidence="1">
    <location>
        <begin position="752"/>
        <end position="774"/>
    </location>
</feature>
<dbReference type="CDD" id="cd02932">
    <property type="entry name" value="OYE_YqiM_FMN"/>
    <property type="match status" value="1"/>
</dbReference>
<feature type="domain" description="NADH:flavin oxidoreductase/NADH oxidase N-terminal" evidence="2">
    <location>
        <begin position="396"/>
        <end position="725"/>
    </location>
</feature>
<dbReference type="PANTHER" id="PTHR43303:SF3">
    <property type="entry name" value="BLR3436 PROTEIN"/>
    <property type="match status" value="1"/>
</dbReference>
<dbReference type="PRINTS" id="PR00420">
    <property type="entry name" value="RNGMNOXGNASE"/>
</dbReference>
<dbReference type="InterPro" id="IPR013785">
    <property type="entry name" value="Aldolase_TIM"/>
</dbReference>
<dbReference type="SUPFAM" id="SSF51905">
    <property type="entry name" value="FAD/NAD(P)-binding domain"/>
    <property type="match status" value="1"/>
</dbReference>
<dbReference type="InterPro" id="IPR036188">
    <property type="entry name" value="FAD/NAD-bd_sf"/>
</dbReference>
<protein>
    <submittedName>
        <fullName evidence="4">Bifunctional salicylyl-CoA 5-hydroxylase/oxidoreductase</fullName>
    </submittedName>
</protein>
<reference evidence="5" key="1">
    <citation type="journal article" date="2019" name="Int. J. Syst. Evol. Microbiol.">
        <title>The Global Catalogue of Microorganisms (GCM) 10K type strain sequencing project: providing services to taxonomists for standard genome sequencing and annotation.</title>
        <authorList>
            <consortium name="The Broad Institute Genomics Platform"/>
            <consortium name="The Broad Institute Genome Sequencing Center for Infectious Disease"/>
            <person name="Wu L."/>
            <person name="Ma J."/>
        </authorList>
    </citation>
    <scope>NUCLEOTIDE SEQUENCE [LARGE SCALE GENOMIC DNA]</scope>
    <source>
        <strain evidence="5">CGMCC 1.15643</strain>
    </source>
</reference>
<dbReference type="Gene3D" id="3.30.9.20">
    <property type="match status" value="1"/>
</dbReference>
<comment type="caution">
    <text evidence="4">The sequence shown here is derived from an EMBL/GenBank/DDBJ whole genome shotgun (WGS) entry which is preliminary data.</text>
</comment>
<proteinExistence type="predicted"/>
<feature type="compositionally biased region" description="Basic and acidic residues" evidence="1">
    <location>
        <begin position="752"/>
        <end position="763"/>
    </location>
</feature>